<evidence type="ECO:0000313" key="8">
    <source>
        <dbReference type="EnsemblPlants" id="Bo4g024480.1"/>
    </source>
</evidence>
<comment type="similarity">
    <text evidence="2">Belongs to the KptA/TPT1 family.</text>
</comment>
<comment type="function">
    <text evidence="1">Catalyzes the last step of tRNA splicing, the transfer of the splice junction 2'-phosphate from ligated tRNA to NAD to produce ADP-ribose 1''-2'' cyclic phosphate.</text>
</comment>
<dbReference type="PANTHER" id="PTHR12684">
    <property type="entry name" value="PUTATIVE PHOSPHOTRANSFERASE"/>
    <property type="match status" value="1"/>
</dbReference>
<dbReference type="InterPro" id="IPR042080">
    <property type="entry name" value="RNA_2'-PTrans_N"/>
</dbReference>
<keyword evidence="9" id="KW-1185">Reference proteome</keyword>
<feature type="compositionally biased region" description="Gly residues" evidence="7">
    <location>
        <begin position="129"/>
        <end position="144"/>
    </location>
</feature>
<evidence type="ECO:0000256" key="5">
    <source>
        <dbReference type="ARBA" id="ARBA00023027"/>
    </source>
</evidence>
<dbReference type="GO" id="GO:0000215">
    <property type="term" value="F:tRNA 2'-phosphotransferase activity"/>
    <property type="evidence" value="ECO:0007669"/>
    <property type="project" value="UniProtKB-EC"/>
</dbReference>
<reference evidence="8" key="2">
    <citation type="submission" date="2015-03" db="UniProtKB">
        <authorList>
            <consortium name="EnsemblPlants"/>
        </authorList>
    </citation>
    <scope>IDENTIFICATION</scope>
</reference>
<dbReference type="HOGENOM" id="CLU_052998_2_0_1"/>
<evidence type="ECO:0000256" key="3">
    <source>
        <dbReference type="ARBA" id="ARBA00012007"/>
    </source>
</evidence>
<dbReference type="Gramene" id="Bo4g024480.1">
    <property type="protein sequence ID" value="Bo4g024480.1"/>
    <property type="gene ID" value="Bo4g024480"/>
</dbReference>
<feature type="compositionally biased region" description="Basic and acidic residues" evidence="7">
    <location>
        <begin position="116"/>
        <end position="126"/>
    </location>
</feature>
<dbReference type="Gene3D" id="3.20.170.30">
    <property type="match status" value="1"/>
</dbReference>
<keyword evidence="4" id="KW-0808">Transferase</keyword>
<dbReference type="InterPro" id="IPR042081">
    <property type="entry name" value="RNA_2'-PTrans_C"/>
</dbReference>
<proteinExistence type="inferred from homology"/>
<comment type="catalytic activity">
    <reaction evidence="6">
        <text>2'-phospho-[ligated tRNA] + NAD(+) = mature tRNA + ADP-alpha-D-ribose 1'',2''-cyclic phosphate + nicotinamide</text>
        <dbReference type="Rhea" id="RHEA:23324"/>
        <dbReference type="Rhea" id="RHEA-COMP:11106"/>
        <dbReference type="Rhea" id="RHEA-COMP:11107"/>
        <dbReference type="ChEBI" id="CHEBI:17154"/>
        <dbReference type="ChEBI" id="CHEBI:57540"/>
        <dbReference type="ChEBI" id="CHEBI:76596"/>
        <dbReference type="ChEBI" id="CHEBI:82883"/>
        <dbReference type="ChEBI" id="CHEBI:85027"/>
        <dbReference type="EC" id="2.7.1.160"/>
    </reaction>
</comment>
<organism evidence="8 9">
    <name type="scientific">Brassica oleracea var. oleracea</name>
    <dbReference type="NCBI Taxonomy" id="109376"/>
    <lineage>
        <taxon>Eukaryota</taxon>
        <taxon>Viridiplantae</taxon>
        <taxon>Streptophyta</taxon>
        <taxon>Embryophyta</taxon>
        <taxon>Tracheophyta</taxon>
        <taxon>Spermatophyta</taxon>
        <taxon>Magnoliopsida</taxon>
        <taxon>eudicotyledons</taxon>
        <taxon>Gunneridae</taxon>
        <taxon>Pentapetalae</taxon>
        <taxon>rosids</taxon>
        <taxon>malvids</taxon>
        <taxon>Brassicales</taxon>
        <taxon>Brassicaceae</taxon>
        <taxon>Brassiceae</taxon>
        <taxon>Brassica</taxon>
    </lineage>
</organism>
<dbReference type="OMA" id="ESWPERN"/>
<protein>
    <recommendedName>
        <fullName evidence="3">2'-phosphotransferase</fullName>
        <ecNumber evidence="3">2.7.1.160</ecNumber>
    </recommendedName>
</protein>
<reference evidence="8 9" key="1">
    <citation type="journal article" date="2014" name="Genome Biol.">
        <title>Transcriptome and methylome profiling reveals relics of genome dominance in the mesopolyploid Brassica oleracea.</title>
        <authorList>
            <person name="Parkin I.A."/>
            <person name="Koh C."/>
            <person name="Tang H."/>
            <person name="Robinson S.J."/>
            <person name="Kagale S."/>
            <person name="Clarke W.E."/>
            <person name="Town C.D."/>
            <person name="Nixon J."/>
            <person name="Krishnakumar V."/>
            <person name="Bidwell S.L."/>
            <person name="Denoeud F."/>
            <person name="Belcram H."/>
            <person name="Links M.G."/>
            <person name="Just J."/>
            <person name="Clarke C."/>
            <person name="Bender T."/>
            <person name="Huebert T."/>
            <person name="Mason A.S."/>
            <person name="Pires J.C."/>
            <person name="Barker G."/>
            <person name="Moore J."/>
            <person name="Walley P.G."/>
            <person name="Manoli S."/>
            <person name="Batley J."/>
            <person name="Edwards D."/>
            <person name="Nelson M.N."/>
            <person name="Wang X."/>
            <person name="Paterson A.H."/>
            <person name="King G."/>
            <person name="Bancroft I."/>
            <person name="Chalhoub B."/>
            <person name="Sharpe A.G."/>
        </authorList>
    </citation>
    <scope>NUCLEOTIDE SEQUENCE</scope>
    <source>
        <strain evidence="8 9">cv. TO1000</strain>
    </source>
</reference>
<sequence>MAQASRICHGVQNPCVVLQSIREISGLIKLPGSKSLSNRILLLAALSQPQVQFSLVVMGWAGLPNKRPGYDTGRLLRLPTLSIFPKFSPLSALMDASNLGSSSEPAFSSFSQSSRRGNERDNDRRRPQGRGGGGGGRGGGGGGGDRIDALGRLLTRILRHMASELRLNMRGDGFVKAGDLLSLNLKTSANVQLKSHTIDEIREAVRRDNKQRFSLVEENGELLIRANQGHSITLLLYCLCLSVQTVESEKLLKPILSPEEAPVCVHGTYRKNLESILASGLKRMNRLHVHFSCGLPTDGEVISDGIAFYISDNKVILTEGVDGVVPVDYFQKIESWPSRQPIPF</sequence>
<dbReference type="GO" id="GO:0006388">
    <property type="term" value="P:tRNA splicing, via endonucleolytic cleavage and ligation"/>
    <property type="evidence" value="ECO:0007669"/>
    <property type="project" value="TreeGrafter"/>
</dbReference>
<dbReference type="EnsemblPlants" id="Bo4g024480.1">
    <property type="protein sequence ID" value="Bo4g024480.1"/>
    <property type="gene ID" value="Bo4g024480"/>
</dbReference>
<dbReference type="eggNOG" id="KOG2278">
    <property type="taxonomic scope" value="Eukaryota"/>
</dbReference>
<name>A0A0D3BQ20_BRAOL</name>
<evidence type="ECO:0000256" key="7">
    <source>
        <dbReference type="SAM" id="MobiDB-lite"/>
    </source>
</evidence>
<dbReference type="STRING" id="109376.A0A0D3BQ20"/>
<dbReference type="InterPro" id="IPR013792">
    <property type="entry name" value="RNA3'P_cycl/enolpyr_Trfase_a/b"/>
</dbReference>
<feature type="region of interest" description="Disordered" evidence="7">
    <location>
        <begin position="101"/>
        <end position="144"/>
    </location>
</feature>
<dbReference type="Gene3D" id="1.10.10.970">
    <property type="entry name" value="RNA 2'-phosphotransferase, Tpt1/KptA family, N-terminal domain"/>
    <property type="match status" value="1"/>
</dbReference>
<dbReference type="Pfam" id="PF01885">
    <property type="entry name" value="PTS_2-RNA"/>
    <property type="match status" value="1"/>
</dbReference>
<dbReference type="SUPFAM" id="SSF55205">
    <property type="entry name" value="EPT/RTPC-like"/>
    <property type="match status" value="1"/>
</dbReference>
<keyword evidence="5" id="KW-0520">NAD</keyword>
<dbReference type="Proteomes" id="UP000032141">
    <property type="component" value="Chromosome C4"/>
</dbReference>
<evidence type="ECO:0000313" key="9">
    <source>
        <dbReference type="Proteomes" id="UP000032141"/>
    </source>
</evidence>
<evidence type="ECO:0000256" key="4">
    <source>
        <dbReference type="ARBA" id="ARBA00022679"/>
    </source>
</evidence>
<feature type="compositionally biased region" description="Low complexity" evidence="7">
    <location>
        <begin position="101"/>
        <end position="115"/>
    </location>
</feature>
<dbReference type="SUPFAM" id="SSF56399">
    <property type="entry name" value="ADP-ribosylation"/>
    <property type="match status" value="1"/>
</dbReference>
<accession>A0A0D3BQ20</accession>
<evidence type="ECO:0000256" key="6">
    <source>
        <dbReference type="ARBA" id="ARBA00047949"/>
    </source>
</evidence>
<dbReference type="PANTHER" id="PTHR12684:SF2">
    <property type="entry name" value="TRNA 2'-PHOSPHOTRANSFERASE 1"/>
    <property type="match status" value="1"/>
</dbReference>
<dbReference type="EC" id="2.7.1.160" evidence="3"/>
<evidence type="ECO:0000256" key="2">
    <source>
        <dbReference type="ARBA" id="ARBA00009836"/>
    </source>
</evidence>
<evidence type="ECO:0000256" key="1">
    <source>
        <dbReference type="ARBA" id="ARBA00003343"/>
    </source>
</evidence>
<dbReference type="InterPro" id="IPR002745">
    <property type="entry name" value="Ptrans_KptA/Tpt1"/>
</dbReference>
<dbReference type="AlphaFoldDB" id="A0A0D3BQ20"/>